<dbReference type="InterPro" id="IPR043737">
    <property type="entry name" value="DUF5682"/>
</dbReference>
<proteinExistence type="predicted"/>
<dbReference type="Proteomes" id="UP001500221">
    <property type="component" value="Unassembled WGS sequence"/>
</dbReference>
<organism evidence="1 2">
    <name type="scientific">Nocardioides marinquilinus</name>
    <dbReference type="NCBI Taxonomy" id="1210400"/>
    <lineage>
        <taxon>Bacteria</taxon>
        <taxon>Bacillati</taxon>
        <taxon>Actinomycetota</taxon>
        <taxon>Actinomycetes</taxon>
        <taxon>Propionibacteriales</taxon>
        <taxon>Nocardioidaceae</taxon>
        <taxon>Nocardioides</taxon>
    </lineage>
</organism>
<comment type="caution">
    <text evidence="1">The sequence shown here is derived from an EMBL/GenBank/DDBJ whole genome shotgun (WGS) entry which is preliminary data.</text>
</comment>
<dbReference type="PANTHER" id="PTHR30634:SF14">
    <property type="match status" value="1"/>
</dbReference>
<dbReference type="RefSeq" id="WP_345464267.1">
    <property type="nucleotide sequence ID" value="NZ_BAABKG010000007.1"/>
</dbReference>
<dbReference type="InterPro" id="IPR050458">
    <property type="entry name" value="LolB"/>
</dbReference>
<protein>
    <submittedName>
        <fullName evidence="1">DUF5682 family protein</fullName>
    </submittedName>
</protein>
<dbReference type="Pfam" id="PF18934">
    <property type="entry name" value="DUF5682"/>
    <property type="match status" value="1"/>
</dbReference>
<evidence type="ECO:0000313" key="1">
    <source>
        <dbReference type="EMBL" id="GAA5156492.1"/>
    </source>
</evidence>
<gene>
    <name evidence="1" type="ORF">GCM10023340_44520</name>
</gene>
<dbReference type="EMBL" id="BAABKG010000007">
    <property type="protein sequence ID" value="GAA5156492.1"/>
    <property type="molecule type" value="Genomic_DNA"/>
</dbReference>
<dbReference type="PANTHER" id="PTHR30634">
    <property type="entry name" value="OUTER MEMBRANE LOLAB LIPOPROTEIN INSERTION APPARATUS"/>
    <property type="match status" value="1"/>
</dbReference>
<accession>A0ABP9Q6N0</accession>
<reference evidence="2" key="1">
    <citation type="journal article" date="2019" name="Int. J. Syst. Evol. Microbiol.">
        <title>The Global Catalogue of Microorganisms (GCM) 10K type strain sequencing project: providing services to taxonomists for standard genome sequencing and annotation.</title>
        <authorList>
            <consortium name="The Broad Institute Genomics Platform"/>
            <consortium name="The Broad Institute Genome Sequencing Center for Infectious Disease"/>
            <person name="Wu L."/>
            <person name="Ma J."/>
        </authorList>
    </citation>
    <scope>NUCLEOTIDE SEQUENCE [LARGE SCALE GENOMIC DNA]</scope>
    <source>
        <strain evidence="2">JCM 18459</strain>
    </source>
</reference>
<name>A0ABP9Q6N0_9ACTN</name>
<evidence type="ECO:0000313" key="2">
    <source>
        <dbReference type="Proteomes" id="UP001500221"/>
    </source>
</evidence>
<keyword evidence="2" id="KW-1185">Reference proteome</keyword>
<sequence>MTVSVLGVRHHGPGSARSVRAALDELDPDVVVVEGPPELDPLAPVVLDPGLVPPVAALVYAVETPRRASFYPLAEFSPEWVALRWAARRGVPVRFADLPAVHVLADRSAAEEDDDVPPRHRRPDPLATLAAAAGYDDAERWWEDAVEHRTGSTLAGFDLLREAMAQVREGAPPDPENDRREAAMRRVLRAVLKDGAERVAFVCGAYHAPAVHPDAFPPASRDARLLTHLPRTKVAATWVPWSAGRLAVASGYGAGVTSPGWYRHLFVTDDPAEVVPAWLTRVARELRGHGHAAAPASVVEAVRLAEALAAVRARPSVGLAELDDASEAVLCEGSALPMRDVHRRLVVGEEIGRVPDSVPLTPLAHDLARQQRSLKLRPSPTPSTVVLDLRREGGRARSVLLHRLRLLGVPWGRPADAGGSTGTFKEGWLLEWEPELAVALIEAGLHGTTVVAATQAKVRAEAAAAPDLAALSRLVEACLVAELDEGLAAVVETLAERTARQHDTLALLEAVEPLARSRRYGDVRGSDTSRVGGVLATVVARASVGLRAACLALDDEAAAAMRTAVDAAQRGVQLVDDPALVAPWRTALEGVAADDRVAPAVAGRANRLLLDLGVLQTDEVAVRLQRRLSRGSEAVAAAAWVDGLLDGDATLLVHDGELLGLLDAWVAGVDEATFDDLLPLLRRTMSRYEPADRRRLGHRLRHGRAAVAVVPVDVDRGRAAALRVAELIGLTGGRGGG</sequence>